<sequence length="319" mass="34187">MAIKRSAPAQTGLFSPGLQGVLFFCCGLFLLSGSDGVVKYLSDYFSPLMIAVFRFGVQTAMVVVIAFAKGIRLSNLWRELTPVQIFRASFLVLASLQFIVAFKYLPLTDVIAIFFIQPMILTGLSAVVLKEDVGPRRWAAVLFGFIGVLVIVRPGSGIFGIYALLPVGAATAFALYLMMTRKLSGQASVLGAQLAIGLTGTIVMVPALLVMMVLGLGEPPVLEARPDSWLVPSFFLVFLAAFALAGQGLLIMAFERASASLLAPLSYVEIISATLIGFFFFNEIPDTAVWLGVGILAASGIYLAHRERIAARANKISPP</sequence>
<dbReference type="STRING" id="197461.A3843_17470"/>
<dbReference type="PANTHER" id="PTHR22911:SF103">
    <property type="entry name" value="BLR2811 PROTEIN"/>
    <property type="match status" value="1"/>
</dbReference>
<dbReference type="InterPro" id="IPR000620">
    <property type="entry name" value="EamA_dom"/>
</dbReference>
<dbReference type="SUPFAM" id="SSF103481">
    <property type="entry name" value="Multidrug resistance efflux transporter EmrE"/>
    <property type="match status" value="2"/>
</dbReference>
<keyword evidence="1" id="KW-0812">Transmembrane</keyword>
<name>A0A1U7JCR1_9HYPH</name>
<feature type="domain" description="EamA" evidence="2">
    <location>
        <begin position="20"/>
        <end position="152"/>
    </location>
</feature>
<keyword evidence="1" id="KW-0472">Membrane</keyword>
<feature type="transmembrane region" description="Helical" evidence="1">
    <location>
        <begin position="158"/>
        <end position="178"/>
    </location>
</feature>
<feature type="transmembrane region" description="Helical" evidence="1">
    <location>
        <begin position="136"/>
        <end position="152"/>
    </location>
</feature>
<gene>
    <name evidence="3" type="ORF">A3843_17470</name>
</gene>
<dbReference type="Gene3D" id="1.10.3730.20">
    <property type="match status" value="1"/>
</dbReference>
<feature type="transmembrane region" description="Helical" evidence="1">
    <location>
        <begin position="12"/>
        <end position="32"/>
    </location>
</feature>
<keyword evidence="1" id="KW-1133">Transmembrane helix</keyword>
<organism evidence="3 4">
    <name type="scientific">Pseudovibrio exalbescens</name>
    <dbReference type="NCBI Taxonomy" id="197461"/>
    <lineage>
        <taxon>Bacteria</taxon>
        <taxon>Pseudomonadati</taxon>
        <taxon>Pseudomonadota</taxon>
        <taxon>Alphaproteobacteria</taxon>
        <taxon>Hyphomicrobiales</taxon>
        <taxon>Stappiaceae</taxon>
        <taxon>Pseudovibrio</taxon>
    </lineage>
</organism>
<comment type="caution">
    <text evidence="3">The sequence shown here is derived from an EMBL/GenBank/DDBJ whole genome shotgun (WGS) entry which is preliminary data.</text>
</comment>
<dbReference type="RefSeq" id="WP_051269442.1">
    <property type="nucleotide sequence ID" value="NZ_LVVZ01000041.1"/>
</dbReference>
<dbReference type="AlphaFoldDB" id="A0A1U7JCR1"/>
<dbReference type="Proteomes" id="UP000185783">
    <property type="component" value="Unassembled WGS sequence"/>
</dbReference>
<dbReference type="InterPro" id="IPR037185">
    <property type="entry name" value="EmrE-like"/>
</dbReference>
<feature type="transmembrane region" description="Helical" evidence="1">
    <location>
        <begin position="88"/>
        <end position="105"/>
    </location>
</feature>
<feature type="transmembrane region" description="Helical" evidence="1">
    <location>
        <begin position="234"/>
        <end position="254"/>
    </location>
</feature>
<protein>
    <recommendedName>
        <fullName evidence="2">EamA domain-containing protein</fullName>
    </recommendedName>
</protein>
<keyword evidence="4" id="KW-1185">Reference proteome</keyword>
<feature type="transmembrane region" description="Helical" evidence="1">
    <location>
        <begin position="111"/>
        <end position="129"/>
    </location>
</feature>
<proteinExistence type="predicted"/>
<dbReference type="Pfam" id="PF00892">
    <property type="entry name" value="EamA"/>
    <property type="match status" value="2"/>
</dbReference>
<feature type="transmembrane region" description="Helical" evidence="1">
    <location>
        <begin position="44"/>
        <end position="67"/>
    </location>
</feature>
<feature type="transmembrane region" description="Helical" evidence="1">
    <location>
        <begin position="190"/>
        <end position="214"/>
    </location>
</feature>
<feature type="transmembrane region" description="Helical" evidence="1">
    <location>
        <begin position="287"/>
        <end position="305"/>
    </location>
</feature>
<evidence type="ECO:0000259" key="2">
    <source>
        <dbReference type="Pfam" id="PF00892"/>
    </source>
</evidence>
<evidence type="ECO:0000256" key="1">
    <source>
        <dbReference type="SAM" id="Phobius"/>
    </source>
</evidence>
<feature type="domain" description="EamA" evidence="2">
    <location>
        <begin position="163"/>
        <end position="299"/>
    </location>
</feature>
<reference evidence="3 4" key="1">
    <citation type="submission" date="2016-03" db="EMBL/GenBank/DDBJ databases">
        <title>Genome sequence of Nesiotobacter sp. nov., a moderately halophilic alphaproteobacterium isolated from the Yellow Sea, China.</title>
        <authorList>
            <person name="Zhang G."/>
            <person name="Zhang R."/>
        </authorList>
    </citation>
    <scope>NUCLEOTIDE SEQUENCE [LARGE SCALE GENOMIC DNA]</scope>
    <source>
        <strain evidence="3 4">WB1-6</strain>
    </source>
</reference>
<accession>A0A1U7JCR1</accession>
<dbReference type="PANTHER" id="PTHR22911">
    <property type="entry name" value="ACYL-MALONYL CONDENSING ENZYME-RELATED"/>
    <property type="match status" value="1"/>
</dbReference>
<feature type="transmembrane region" description="Helical" evidence="1">
    <location>
        <begin position="261"/>
        <end position="281"/>
    </location>
</feature>
<evidence type="ECO:0000313" key="3">
    <source>
        <dbReference type="EMBL" id="OKL42462.1"/>
    </source>
</evidence>
<dbReference type="GO" id="GO:0016020">
    <property type="term" value="C:membrane"/>
    <property type="evidence" value="ECO:0007669"/>
    <property type="project" value="InterPro"/>
</dbReference>
<evidence type="ECO:0000313" key="4">
    <source>
        <dbReference type="Proteomes" id="UP000185783"/>
    </source>
</evidence>
<dbReference type="EMBL" id="LVVZ01000041">
    <property type="protein sequence ID" value="OKL42462.1"/>
    <property type="molecule type" value="Genomic_DNA"/>
</dbReference>